<keyword evidence="1" id="KW-0812">Transmembrane</keyword>
<evidence type="ECO:0000256" key="1">
    <source>
        <dbReference type="SAM" id="Phobius"/>
    </source>
</evidence>
<keyword evidence="1" id="KW-0472">Membrane</keyword>
<evidence type="ECO:0000313" key="2">
    <source>
        <dbReference type="EMBL" id="EHR62831.1"/>
    </source>
</evidence>
<dbReference type="HOGENOM" id="CLU_2556237_0_0_11"/>
<keyword evidence="3" id="KW-1185">Reference proteome</keyword>
<dbReference type="EMBL" id="CM001440">
    <property type="protein sequence ID" value="EHR62831.1"/>
    <property type="molecule type" value="Genomic_DNA"/>
</dbReference>
<feature type="transmembrane region" description="Helical" evidence="1">
    <location>
        <begin position="20"/>
        <end position="41"/>
    </location>
</feature>
<dbReference type="Proteomes" id="UP000002791">
    <property type="component" value="Chromosome"/>
</dbReference>
<evidence type="ECO:0000313" key="3">
    <source>
        <dbReference type="Proteomes" id="UP000002791"/>
    </source>
</evidence>
<protein>
    <submittedName>
        <fullName evidence="2">Uncharacterized protein</fullName>
    </submittedName>
</protein>
<gene>
    <name evidence="2" type="ORF">SaccyDRAFT_4008</name>
</gene>
<proteinExistence type="predicted"/>
<accession>H5XIH0</accession>
<name>H5XIH0_9PSEU</name>
<keyword evidence="1" id="KW-1133">Transmembrane helix</keyword>
<sequence>MGLLLYPAFTGGRRHEPNSPWLRGATAVLLLLVPGTFLTLMGGDLSETGSLFEHLPTPLVVLVDWIAVGRGQAAVMWWHPIT</sequence>
<reference evidence="2 3" key="1">
    <citation type="submission" date="2011-11" db="EMBL/GenBank/DDBJ databases">
        <title>The Noncontiguous Finished sequence of Saccharomonospora cyanea NA-134.</title>
        <authorList>
            <consortium name="US DOE Joint Genome Institute"/>
            <person name="Lucas S."/>
            <person name="Han J."/>
            <person name="Lapidus A."/>
            <person name="Cheng J.-F."/>
            <person name="Goodwin L."/>
            <person name="Pitluck S."/>
            <person name="Peters L."/>
            <person name="Ovchinnikova G."/>
            <person name="Lu M."/>
            <person name="Detter J.C."/>
            <person name="Han C."/>
            <person name="Tapia R."/>
            <person name="Land M."/>
            <person name="Hauser L."/>
            <person name="Kyrpides N."/>
            <person name="Ivanova N."/>
            <person name="Pagani I."/>
            <person name="Brambilla E.-M."/>
            <person name="Klenk H.-P."/>
            <person name="Woyke T."/>
        </authorList>
    </citation>
    <scope>NUCLEOTIDE SEQUENCE [LARGE SCALE GENOMIC DNA]</scope>
    <source>
        <strain evidence="2 3">NA-134</strain>
    </source>
</reference>
<dbReference type="AlphaFoldDB" id="H5XIH0"/>
<dbReference type="RefSeq" id="WP_005458811.1">
    <property type="nucleotide sequence ID" value="NZ_CM001440.1"/>
</dbReference>
<organism evidence="2 3">
    <name type="scientific">Saccharomonospora cyanea NA-134</name>
    <dbReference type="NCBI Taxonomy" id="882082"/>
    <lineage>
        <taxon>Bacteria</taxon>
        <taxon>Bacillati</taxon>
        <taxon>Actinomycetota</taxon>
        <taxon>Actinomycetes</taxon>
        <taxon>Pseudonocardiales</taxon>
        <taxon>Pseudonocardiaceae</taxon>
        <taxon>Saccharomonospora</taxon>
    </lineage>
</organism>